<dbReference type="PANTHER" id="PTHR14690">
    <property type="entry name" value="IQ MOTIF CONTAINING WITH AAA DOMAIN 1"/>
    <property type="match status" value="1"/>
</dbReference>
<proteinExistence type="predicted"/>
<accession>E4XXW9</accession>
<sequence>MVPRPCYGDRKIIIENRIYDKLEELQTNFIDFSSLAKMTDGYATSQIIQAINNTINERRLNQVGRKPIKTEEFIVELAAMQPIFTEQEDAFTQWFEKTPIGTAFYY</sequence>
<dbReference type="PANTHER" id="PTHR14690:SF0">
    <property type="entry name" value="IQ MOTIF CONTAINING WITH AAA DOMAIN 1"/>
    <property type="match status" value="1"/>
</dbReference>
<evidence type="ECO:0000313" key="1">
    <source>
        <dbReference type="EMBL" id="CBY14497.1"/>
    </source>
</evidence>
<dbReference type="InParanoid" id="E4XXW9"/>
<gene>
    <name evidence="1" type="ORF">GSOID_T00007526001</name>
</gene>
<dbReference type="InterPro" id="IPR052267">
    <property type="entry name" value="N-DRC_Component"/>
</dbReference>
<evidence type="ECO:0000313" key="2">
    <source>
        <dbReference type="Proteomes" id="UP000001307"/>
    </source>
</evidence>
<reference evidence="1" key="1">
    <citation type="journal article" date="2010" name="Science">
        <title>Plasticity of animal genome architecture unmasked by rapid evolution of a pelagic tunicate.</title>
        <authorList>
            <person name="Denoeud F."/>
            <person name="Henriet S."/>
            <person name="Mungpakdee S."/>
            <person name="Aury J.M."/>
            <person name="Da Silva C."/>
            <person name="Brinkmann H."/>
            <person name="Mikhaleva J."/>
            <person name="Olsen L.C."/>
            <person name="Jubin C."/>
            <person name="Canestro C."/>
            <person name="Bouquet J.M."/>
            <person name="Danks G."/>
            <person name="Poulain J."/>
            <person name="Campsteijn C."/>
            <person name="Adamski M."/>
            <person name="Cross I."/>
            <person name="Yadetie F."/>
            <person name="Muffato M."/>
            <person name="Louis A."/>
            <person name="Butcher S."/>
            <person name="Tsagkogeorga G."/>
            <person name="Konrad A."/>
            <person name="Singh S."/>
            <person name="Jensen M.F."/>
            <person name="Cong E.H."/>
            <person name="Eikeseth-Otteraa H."/>
            <person name="Noel B."/>
            <person name="Anthouard V."/>
            <person name="Porcel B.M."/>
            <person name="Kachouri-Lafond R."/>
            <person name="Nishino A."/>
            <person name="Ugolini M."/>
            <person name="Chourrout P."/>
            <person name="Nishida H."/>
            <person name="Aasland R."/>
            <person name="Huzurbazar S."/>
            <person name="Westhof E."/>
            <person name="Delsuc F."/>
            <person name="Lehrach H."/>
            <person name="Reinhardt R."/>
            <person name="Weissenbach J."/>
            <person name="Roy S.W."/>
            <person name="Artiguenave F."/>
            <person name="Postlethwait J.H."/>
            <person name="Manak J.R."/>
            <person name="Thompson E.M."/>
            <person name="Jaillon O."/>
            <person name="Du Pasquier L."/>
            <person name="Boudinot P."/>
            <person name="Liberles D.A."/>
            <person name="Volff J.N."/>
            <person name="Philippe H."/>
            <person name="Lenhard B."/>
            <person name="Roest Crollius H."/>
            <person name="Wincker P."/>
            <person name="Chourrout D."/>
        </authorList>
    </citation>
    <scope>NUCLEOTIDE SEQUENCE [LARGE SCALE GENOMIC DNA]</scope>
</reference>
<keyword evidence="2" id="KW-1185">Reference proteome</keyword>
<dbReference type="Proteomes" id="UP000001307">
    <property type="component" value="Unassembled WGS sequence"/>
</dbReference>
<protein>
    <submittedName>
        <fullName evidence="1">Uncharacterized protein</fullName>
    </submittedName>
</protein>
<dbReference type="EMBL" id="FN653300">
    <property type="protein sequence ID" value="CBY14497.1"/>
    <property type="molecule type" value="Genomic_DNA"/>
</dbReference>
<dbReference type="AlphaFoldDB" id="E4XXW9"/>
<organism evidence="1">
    <name type="scientific">Oikopleura dioica</name>
    <name type="common">Tunicate</name>
    <dbReference type="NCBI Taxonomy" id="34765"/>
    <lineage>
        <taxon>Eukaryota</taxon>
        <taxon>Metazoa</taxon>
        <taxon>Chordata</taxon>
        <taxon>Tunicata</taxon>
        <taxon>Appendicularia</taxon>
        <taxon>Copelata</taxon>
        <taxon>Oikopleuridae</taxon>
        <taxon>Oikopleura</taxon>
    </lineage>
</organism>
<name>E4XXW9_OIKDI</name>
<dbReference type="OrthoDB" id="3046016at2759"/>